<comment type="caution">
    <text evidence="2">The sequence shown here is derived from an EMBL/GenBank/DDBJ whole genome shotgun (WGS) entry which is preliminary data.</text>
</comment>
<gene>
    <name evidence="2" type="ORF">CR159_21295</name>
</gene>
<dbReference type="GO" id="GO:0006313">
    <property type="term" value="P:DNA transposition"/>
    <property type="evidence" value="ECO:0007669"/>
    <property type="project" value="InterPro"/>
</dbReference>
<dbReference type="InterPro" id="IPR001584">
    <property type="entry name" value="Integrase_cat-core"/>
</dbReference>
<dbReference type="Pfam" id="PF00665">
    <property type="entry name" value="rve"/>
    <property type="match status" value="1"/>
</dbReference>
<proteinExistence type="predicted"/>
<dbReference type="GO" id="GO:0003677">
    <property type="term" value="F:DNA binding"/>
    <property type="evidence" value="ECO:0007669"/>
    <property type="project" value="InterPro"/>
</dbReference>
<dbReference type="Pfam" id="PF01527">
    <property type="entry name" value="HTH_Tnp_1"/>
    <property type="match status" value="1"/>
</dbReference>
<feature type="domain" description="Integrase catalytic" evidence="1">
    <location>
        <begin position="192"/>
        <end position="362"/>
    </location>
</feature>
<dbReference type="Gene3D" id="3.30.420.10">
    <property type="entry name" value="Ribonuclease H-like superfamily/Ribonuclease H"/>
    <property type="match status" value="1"/>
</dbReference>
<dbReference type="AlphaFoldDB" id="A0A2N4TYM6"/>
<name>A0A2N4TYM6_9BURK</name>
<dbReference type="GO" id="GO:0004803">
    <property type="term" value="F:transposase activity"/>
    <property type="evidence" value="ECO:0007669"/>
    <property type="project" value="InterPro"/>
</dbReference>
<keyword evidence="3" id="KW-1185">Reference proteome</keyword>
<evidence type="ECO:0000313" key="3">
    <source>
        <dbReference type="Proteomes" id="UP000234190"/>
    </source>
</evidence>
<organism evidence="2 3">
    <name type="scientific">Pollutimonas subterranea</name>
    <dbReference type="NCBI Taxonomy" id="2045210"/>
    <lineage>
        <taxon>Bacteria</taxon>
        <taxon>Pseudomonadati</taxon>
        <taxon>Pseudomonadota</taxon>
        <taxon>Betaproteobacteria</taxon>
        <taxon>Burkholderiales</taxon>
        <taxon>Alcaligenaceae</taxon>
        <taxon>Pollutimonas</taxon>
    </lineage>
</organism>
<dbReference type="PANTHER" id="PTHR47515">
    <property type="entry name" value="LOW CALCIUM RESPONSE LOCUS PROTEIN T"/>
    <property type="match status" value="1"/>
</dbReference>
<protein>
    <submittedName>
        <fullName evidence="2">IS3 family transposase</fullName>
    </submittedName>
</protein>
<dbReference type="InterPro" id="IPR048020">
    <property type="entry name" value="Transpos_IS3"/>
</dbReference>
<reference evidence="2 3" key="1">
    <citation type="submission" date="2017-10" db="EMBL/GenBank/DDBJ databases">
        <title>Two draft genome sequences of Pusillimonas sp. strains isolated from a nitrate- and radionuclide-contaminated groundwater in Russia.</title>
        <authorList>
            <person name="Grouzdev D.S."/>
            <person name="Tourova T.P."/>
            <person name="Goeva M.A."/>
            <person name="Babich T.L."/>
            <person name="Sokolova D.S."/>
            <person name="Abdullin R."/>
            <person name="Poltaraus A.B."/>
            <person name="Toshchakov S.V."/>
            <person name="Nazina T.N."/>
        </authorList>
    </citation>
    <scope>NUCLEOTIDE SEQUENCE [LARGE SCALE GENOMIC DNA]</scope>
    <source>
        <strain evidence="2 3">JR1/69-3-13</strain>
    </source>
</reference>
<dbReference type="InterPro" id="IPR009057">
    <property type="entry name" value="Homeodomain-like_sf"/>
</dbReference>
<dbReference type="GO" id="GO:0015074">
    <property type="term" value="P:DNA integration"/>
    <property type="evidence" value="ECO:0007669"/>
    <property type="project" value="InterPro"/>
</dbReference>
<evidence type="ECO:0000313" key="2">
    <source>
        <dbReference type="EMBL" id="PLC47861.1"/>
    </source>
</evidence>
<dbReference type="Proteomes" id="UP000234190">
    <property type="component" value="Unassembled WGS sequence"/>
</dbReference>
<dbReference type="InterPro" id="IPR012337">
    <property type="entry name" value="RNaseH-like_sf"/>
</dbReference>
<dbReference type="PANTHER" id="PTHR47515:SF2">
    <property type="entry name" value="INTEGRASE CORE DOMAIN PROTEIN"/>
    <property type="match status" value="1"/>
</dbReference>
<sequence>MKQSRFTDSQIMAILKQAEAGTPVPQLCREHGMSSASFYKWRAKYGGMDTSMMARLKELETENRQLKKMYAEERLKAEMVQEALPKKVVAPSRRKEMARCAIEHFKSSIRLACQAFGISESGYHYQAKHADENDVIADWLLRLTTAQRNWGFGLCFLYLRNVKGFKWNHKRVYRIYRELELNLRIKPRKRLVRERPEPLGTATAINQIWSMDFMHDQLADGRSIRLFNVVDDFNREGLGIEVDFSLPAERVTRALDQIIEWRGKPACLRCDNGPEYVGKTMLEWAAKRRITIIHTQPGNPQQNAYVERYNRTVRYDWLAQNLFGSLEEVQHGATAWLWTYNNERPNMALGGITPRQKLASKYLTDSTAAHC</sequence>
<accession>A0A2N4TYM6</accession>
<dbReference type="SUPFAM" id="SSF53098">
    <property type="entry name" value="Ribonuclease H-like"/>
    <property type="match status" value="1"/>
</dbReference>
<dbReference type="InterPro" id="IPR036397">
    <property type="entry name" value="RNaseH_sf"/>
</dbReference>
<dbReference type="NCBIfam" id="NF033516">
    <property type="entry name" value="transpos_IS3"/>
    <property type="match status" value="1"/>
</dbReference>
<dbReference type="PROSITE" id="PS50994">
    <property type="entry name" value="INTEGRASE"/>
    <property type="match status" value="1"/>
</dbReference>
<evidence type="ECO:0000259" key="1">
    <source>
        <dbReference type="PROSITE" id="PS50994"/>
    </source>
</evidence>
<dbReference type="SUPFAM" id="SSF46689">
    <property type="entry name" value="Homeodomain-like"/>
    <property type="match status" value="1"/>
</dbReference>
<dbReference type="InterPro" id="IPR002514">
    <property type="entry name" value="Transposase_8"/>
</dbReference>
<dbReference type="EMBL" id="PDNW01000058">
    <property type="protein sequence ID" value="PLC47861.1"/>
    <property type="molecule type" value="Genomic_DNA"/>
</dbReference>